<evidence type="ECO:0000313" key="6">
    <source>
        <dbReference type="Proteomes" id="UP001320766"/>
    </source>
</evidence>
<dbReference type="Gene3D" id="3.40.640.10">
    <property type="entry name" value="Type I PLP-dependent aspartate aminotransferase-like (Major domain)"/>
    <property type="match status" value="1"/>
</dbReference>
<dbReference type="PANTHER" id="PTHR43713:SF3">
    <property type="entry name" value="GLUTAMATE-1-SEMIALDEHYDE 2,1-AMINOMUTASE 1, CHLOROPLASTIC-RELATED"/>
    <property type="match status" value="1"/>
</dbReference>
<keyword evidence="6" id="KW-1185">Reference proteome</keyword>
<evidence type="ECO:0000256" key="3">
    <source>
        <dbReference type="RuleBase" id="RU003560"/>
    </source>
</evidence>
<evidence type="ECO:0000256" key="1">
    <source>
        <dbReference type="ARBA" id="ARBA00001933"/>
    </source>
</evidence>
<sequence length="424" mass="45190">MARTASTETTVAPPAPDTATRPRSDTRGTSLARPVPGPVFERASGARVWDTGGRCHVDLSSCSGAAPLGAGYRPVVDAAVAELHRGGILPEASSPLRAEVADRIVEIFPCAESVEFFRTGSCATTAAVRVARLHTGARTVLTSGYHGWHDWQLQYRPEMGLPDRDPDTADFGYDLDVLDRLARERGDLAAVIVTPEVNVFPPEFLREVERVTRAHGGLLVVDEVMTGFRYAWGGYHAAAGVVPDLVTLSKGLANGFALSAVAGSAAVMEAARRTHLGNTYQREVTPFAAALATLEASAGGAAIAAMRAAGERLMHGLDRLFEEASVAAWARAWPTMFDVVFADPELGRRFFAALREKGYPMEYGQRFMPSAALTEEDVTGFLEAAAGALPGDGAGTRGDGTEAAVRYAADHFAATRATVERWWS</sequence>
<accession>A0ABT1KB63</accession>
<name>A0ABT1KB63_9ACTN</name>
<dbReference type="InterPro" id="IPR015422">
    <property type="entry name" value="PyrdxlP-dep_Trfase_small"/>
</dbReference>
<dbReference type="GO" id="GO:0008483">
    <property type="term" value="F:transaminase activity"/>
    <property type="evidence" value="ECO:0007669"/>
    <property type="project" value="UniProtKB-KW"/>
</dbReference>
<dbReference type="Proteomes" id="UP001320766">
    <property type="component" value="Unassembled WGS sequence"/>
</dbReference>
<comment type="cofactor">
    <cofactor evidence="1">
        <name>pyridoxal 5'-phosphate</name>
        <dbReference type="ChEBI" id="CHEBI:597326"/>
    </cofactor>
</comment>
<evidence type="ECO:0000256" key="2">
    <source>
        <dbReference type="ARBA" id="ARBA00022898"/>
    </source>
</evidence>
<dbReference type="RefSeq" id="WP_253777395.1">
    <property type="nucleotide sequence ID" value="NZ_BAAAVE010000002.1"/>
</dbReference>
<dbReference type="SUPFAM" id="SSF53383">
    <property type="entry name" value="PLP-dependent transferases"/>
    <property type="match status" value="1"/>
</dbReference>
<comment type="caution">
    <text evidence="5">The sequence shown here is derived from an EMBL/GenBank/DDBJ whole genome shotgun (WGS) entry which is preliminary data.</text>
</comment>
<dbReference type="InterPro" id="IPR049704">
    <property type="entry name" value="Aminotrans_3_PPA_site"/>
</dbReference>
<organism evidence="5 6">
    <name type="scientific">Nonomuraea roseoviolacea subsp. carminata</name>
    <dbReference type="NCBI Taxonomy" id="160689"/>
    <lineage>
        <taxon>Bacteria</taxon>
        <taxon>Bacillati</taxon>
        <taxon>Actinomycetota</taxon>
        <taxon>Actinomycetes</taxon>
        <taxon>Streptosporangiales</taxon>
        <taxon>Streptosporangiaceae</taxon>
        <taxon>Nonomuraea</taxon>
    </lineage>
</organism>
<dbReference type="PANTHER" id="PTHR43713">
    <property type="entry name" value="GLUTAMATE-1-SEMIALDEHYDE 2,1-AMINOMUTASE"/>
    <property type="match status" value="1"/>
</dbReference>
<dbReference type="Pfam" id="PF00202">
    <property type="entry name" value="Aminotran_3"/>
    <property type="match status" value="1"/>
</dbReference>
<keyword evidence="5" id="KW-0032">Aminotransferase</keyword>
<keyword evidence="2 3" id="KW-0663">Pyridoxal phosphate</keyword>
<dbReference type="Gene3D" id="3.90.1150.10">
    <property type="entry name" value="Aspartate Aminotransferase, domain 1"/>
    <property type="match status" value="1"/>
</dbReference>
<feature type="region of interest" description="Disordered" evidence="4">
    <location>
        <begin position="1"/>
        <end position="37"/>
    </location>
</feature>
<dbReference type="InterPro" id="IPR015421">
    <property type="entry name" value="PyrdxlP-dep_Trfase_major"/>
</dbReference>
<dbReference type="EMBL" id="JAMZEC010000001">
    <property type="protein sequence ID" value="MCP2351248.1"/>
    <property type="molecule type" value="Genomic_DNA"/>
</dbReference>
<reference evidence="5 6" key="1">
    <citation type="submission" date="2022-06" db="EMBL/GenBank/DDBJ databases">
        <title>Sequencing the genomes of 1000 actinobacteria strains.</title>
        <authorList>
            <person name="Klenk H.-P."/>
        </authorList>
    </citation>
    <scope>NUCLEOTIDE SEQUENCE [LARGE SCALE GENOMIC DNA]</scope>
    <source>
        <strain evidence="5 6">DSM 44170</strain>
    </source>
</reference>
<dbReference type="InterPro" id="IPR015424">
    <property type="entry name" value="PyrdxlP-dep_Trfase"/>
</dbReference>
<evidence type="ECO:0000256" key="4">
    <source>
        <dbReference type="SAM" id="MobiDB-lite"/>
    </source>
</evidence>
<keyword evidence="5" id="KW-0808">Transferase</keyword>
<proteinExistence type="inferred from homology"/>
<evidence type="ECO:0000313" key="5">
    <source>
        <dbReference type="EMBL" id="MCP2351248.1"/>
    </source>
</evidence>
<comment type="similarity">
    <text evidence="3">Belongs to the class-III pyridoxal-phosphate-dependent aminotransferase family.</text>
</comment>
<gene>
    <name evidence="5" type="ORF">HD595_007370</name>
</gene>
<protein>
    <submittedName>
        <fullName evidence="5">Glutamate-1-semialdehyde aminotransferase</fullName>
    </submittedName>
</protein>
<dbReference type="PROSITE" id="PS00600">
    <property type="entry name" value="AA_TRANSFER_CLASS_3"/>
    <property type="match status" value="1"/>
</dbReference>
<dbReference type="InterPro" id="IPR005814">
    <property type="entry name" value="Aminotrans_3"/>
</dbReference>